<feature type="compositionally biased region" description="Polar residues" evidence="1">
    <location>
        <begin position="1"/>
        <end position="13"/>
    </location>
</feature>
<organism evidence="2 3">
    <name type="scientific">Staurois parvus</name>
    <dbReference type="NCBI Taxonomy" id="386267"/>
    <lineage>
        <taxon>Eukaryota</taxon>
        <taxon>Metazoa</taxon>
        <taxon>Chordata</taxon>
        <taxon>Craniata</taxon>
        <taxon>Vertebrata</taxon>
        <taxon>Euteleostomi</taxon>
        <taxon>Amphibia</taxon>
        <taxon>Batrachia</taxon>
        <taxon>Anura</taxon>
        <taxon>Neobatrachia</taxon>
        <taxon>Ranoidea</taxon>
        <taxon>Ranidae</taxon>
        <taxon>Staurois</taxon>
    </lineage>
</organism>
<reference evidence="2" key="1">
    <citation type="submission" date="2023-05" db="EMBL/GenBank/DDBJ databases">
        <authorList>
            <person name="Stuckert A."/>
        </authorList>
    </citation>
    <scope>NUCLEOTIDE SEQUENCE</scope>
</reference>
<evidence type="ECO:0000313" key="2">
    <source>
        <dbReference type="EMBL" id="CAI9562051.1"/>
    </source>
</evidence>
<sequence length="70" mass="7158">SGRTAGTESSGWVRSSGWIGPSGWLTDTGASGWTTEGGSSDSRLTGLDTGRMVLVGKNFCFFLGLVTGAL</sequence>
<feature type="non-terminal residue" evidence="2">
    <location>
        <position position="1"/>
    </location>
</feature>
<feature type="region of interest" description="Disordered" evidence="1">
    <location>
        <begin position="1"/>
        <end position="43"/>
    </location>
</feature>
<keyword evidence="3" id="KW-1185">Reference proteome</keyword>
<dbReference type="EMBL" id="CATNWA010011620">
    <property type="protein sequence ID" value="CAI9562051.1"/>
    <property type="molecule type" value="Genomic_DNA"/>
</dbReference>
<comment type="caution">
    <text evidence="2">The sequence shown here is derived from an EMBL/GenBank/DDBJ whole genome shotgun (WGS) entry which is preliminary data.</text>
</comment>
<feature type="compositionally biased region" description="Polar residues" evidence="1">
    <location>
        <begin position="28"/>
        <end position="43"/>
    </location>
</feature>
<dbReference type="Proteomes" id="UP001162483">
    <property type="component" value="Unassembled WGS sequence"/>
</dbReference>
<evidence type="ECO:0000313" key="3">
    <source>
        <dbReference type="Proteomes" id="UP001162483"/>
    </source>
</evidence>
<accession>A0ABN9CSE4</accession>
<name>A0ABN9CSE4_9NEOB</name>
<protein>
    <submittedName>
        <fullName evidence="2">Uncharacterized protein</fullName>
    </submittedName>
</protein>
<evidence type="ECO:0000256" key="1">
    <source>
        <dbReference type="SAM" id="MobiDB-lite"/>
    </source>
</evidence>
<proteinExistence type="predicted"/>
<gene>
    <name evidence="2" type="ORF">SPARVUS_LOCUS5548455</name>
</gene>